<keyword evidence="2 4" id="KW-0808">Transferase</keyword>
<sequence length="191" mass="22242">MTKEEWFSYWAQEGQHNSSTQSSVCTERVWDIVSPKREDTILYPLCGKGVLLDWLMERHSNVTAIELSDIPVKSFFSQRFYLPTVTQIDSYTTLYQFDELSLYVGDIFHVPLSRYDVVYEQDGFDSLDESEWPLYAQKLESLVAESGKLCIVFGKERAFSPVRGNVFFGHLNRTEIRINDTQELVWIITLD</sequence>
<dbReference type="Gene3D" id="3.40.50.150">
    <property type="entry name" value="Vaccinia Virus protein VP39"/>
    <property type="match status" value="1"/>
</dbReference>
<name>A0A3N9TER7_9VIBR</name>
<evidence type="ECO:0000313" key="4">
    <source>
        <dbReference type="EMBL" id="RQW61935.1"/>
    </source>
</evidence>
<dbReference type="PANTHER" id="PTHR10259:SF11">
    <property type="entry name" value="THIOPURINE S-METHYLTRANSFERASE"/>
    <property type="match status" value="1"/>
</dbReference>
<evidence type="ECO:0000313" key="5">
    <source>
        <dbReference type="Proteomes" id="UP000281112"/>
    </source>
</evidence>
<comment type="caution">
    <text evidence="4">The sequence shown here is derived from an EMBL/GenBank/DDBJ whole genome shotgun (WGS) entry which is preliminary data.</text>
</comment>
<protein>
    <submittedName>
        <fullName evidence="4">Thiopurine S-methyltransferase</fullName>
    </submittedName>
</protein>
<dbReference type="PANTHER" id="PTHR10259">
    <property type="entry name" value="THIOPURINE S-METHYLTRANSFERASE"/>
    <property type="match status" value="1"/>
</dbReference>
<dbReference type="EMBL" id="RJVQ01000008">
    <property type="protein sequence ID" value="RQW61935.1"/>
    <property type="molecule type" value="Genomic_DNA"/>
</dbReference>
<dbReference type="Proteomes" id="UP000281112">
    <property type="component" value="Unassembled WGS sequence"/>
</dbReference>
<gene>
    <name evidence="4" type="ORF">EES38_16300</name>
</gene>
<dbReference type="GO" id="GO:0008119">
    <property type="term" value="F:thiopurine S-methyltransferase activity"/>
    <property type="evidence" value="ECO:0007669"/>
    <property type="project" value="TreeGrafter"/>
</dbReference>
<dbReference type="OrthoDB" id="9778208at2"/>
<dbReference type="SUPFAM" id="SSF53335">
    <property type="entry name" value="S-adenosyl-L-methionine-dependent methyltransferases"/>
    <property type="match status" value="1"/>
</dbReference>
<dbReference type="RefSeq" id="WP_124938273.1">
    <property type="nucleotide sequence ID" value="NZ_RJVQ01000008.1"/>
</dbReference>
<proteinExistence type="predicted"/>
<accession>A0A3N9TER7</accession>
<reference evidence="4 5" key="1">
    <citation type="submission" date="2018-11" db="EMBL/GenBank/DDBJ databases">
        <title>Vibrio LJC006 sp. nov., isolated from seawater during the bloom of the enteromorpha.</title>
        <authorList>
            <person name="Liang J."/>
        </authorList>
    </citation>
    <scope>NUCLEOTIDE SEQUENCE [LARGE SCALE GENOMIC DNA]</scope>
    <source>
        <strain evidence="4 5">LJC006</strain>
    </source>
</reference>
<dbReference type="PROSITE" id="PS51585">
    <property type="entry name" value="SAM_MT_TPMT"/>
    <property type="match status" value="1"/>
</dbReference>
<evidence type="ECO:0000256" key="1">
    <source>
        <dbReference type="ARBA" id="ARBA00022603"/>
    </source>
</evidence>
<dbReference type="AlphaFoldDB" id="A0A3N9TER7"/>
<dbReference type="InterPro" id="IPR029063">
    <property type="entry name" value="SAM-dependent_MTases_sf"/>
</dbReference>
<organism evidence="4 5">
    <name type="scientific">Vibrio viridaestus</name>
    <dbReference type="NCBI Taxonomy" id="2487322"/>
    <lineage>
        <taxon>Bacteria</taxon>
        <taxon>Pseudomonadati</taxon>
        <taxon>Pseudomonadota</taxon>
        <taxon>Gammaproteobacteria</taxon>
        <taxon>Vibrionales</taxon>
        <taxon>Vibrionaceae</taxon>
        <taxon>Vibrio</taxon>
    </lineage>
</organism>
<keyword evidence="5" id="KW-1185">Reference proteome</keyword>
<evidence type="ECO:0000256" key="2">
    <source>
        <dbReference type="ARBA" id="ARBA00022679"/>
    </source>
</evidence>
<keyword evidence="3" id="KW-0949">S-adenosyl-L-methionine</keyword>
<dbReference type="Pfam" id="PF05724">
    <property type="entry name" value="TPMT"/>
    <property type="match status" value="1"/>
</dbReference>
<keyword evidence="1 4" id="KW-0489">Methyltransferase</keyword>
<dbReference type="InterPro" id="IPR008854">
    <property type="entry name" value="TPMT"/>
</dbReference>
<dbReference type="GO" id="GO:0032259">
    <property type="term" value="P:methylation"/>
    <property type="evidence" value="ECO:0007669"/>
    <property type="project" value="UniProtKB-KW"/>
</dbReference>
<evidence type="ECO:0000256" key="3">
    <source>
        <dbReference type="ARBA" id="ARBA00022691"/>
    </source>
</evidence>